<evidence type="ECO:0000256" key="2">
    <source>
        <dbReference type="ARBA" id="ARBA00023002"/>
    </source>
</evidence>
<proteinExistence type="predicted"/>
<name>A0ABQ8IM94_9ROSI</name>
<keyword evidence="5" id="KW-1185">Reference proteome</keyword>
<comment type="caution">
    <text evidence="4">The sequence shown here is derived from an EMBL/GenBank/DDBJ whole genome shotgun (WGS) entry which is preliminary data.</text>
</comment>
<evidence type="ECO:0000256" key="1">
    <source>
        <dbReference type="ARBA" id="ARBA00022857"/>
    </source>
</evidence>
<dbReference type="Proteomes" id="UP000827721">
    <property type="component" value="Unassembled WGS sequence"/>
</dbReference>
<dbReference type="Gene3D" id="3.40.50.720">
    <property type="entry name" value="NAD(P)-binding Rossmann-like Domain"/>
    <property type="match status" value="1"/>
</dbReference>
<evidence type="ECO:0000259" key="3">
    <source>
        <dbReference type="Pfam" id="PF01370"/>
    </source>
</evidence>
<dbReference type="PANTHER" id="PTHR10366">
    <property type="entry name" value="NAD DEPENDENT EPIMERASE/DEHYDRATASE"/>
    <property type="match status" value="1"/>
</dbReference>
<dbReference type="EMBL" id="JAFEMO010000001">
    <property type="protein sequence ID" value="KAH7577785.1"/>
    <property type="molecule type" value="Genomic_DNA"/>
</dbReference>
<dbReference type="InterPro" id="IPR050425">
    <property type="entry name" value="NAD(P)_dehydrat-like"/>
</dbReference>
<sequence length="495" mass="55780">MEEEKGTVCVTGGTGYIASWLVMRLLQRGYTVHATIRSHPERKKGVSYITNLPGASNRLKLFNADLNEPDSFDAAIEGCMGVFHVAHPTEHSEEPEETVTKHTVEGLLGILKACLNSKTVRRVVYTSSLVTIAYNDKDCIEFNENMWSDLEMCKSIKNLSTSYLVSKIVTERTALEFAEKNRLDLVSLVLPLVVGPFICPNIPSSVYICLTMILGKQDDYKYLFSSYNMVHVDDVASAQIFLLEFPSSKGRYICSSVGISIDEMFDYLSTKYSEFELPSPERVKEVRVLYKRPTVSSKKLLDCGFKFKCGLDEMFDGAIRCCKEKETPCKWKWACRHAKASVPTRQLLSVVLKNRSRIWGTITCKDRTYVIRKTFETSGWTVFIKVGHDLVSHRTKEILCRTTCGFDNCLETIICRATCRLNVIRDENDNMSCDIGTFPIVVIVDLFPLLLLGSMSGASSVCRTTPRFSRCASWLHMTVSYVDYSLVILTGSSCD</sequence>
<dbReference type="CDD" id="cd08958">
    <property type="entry name" value="FR_SDR_e"/>
    <property type="match status" value="1"/>
</dbReference>
<gene>
    <name evidence="4" type="ORF">JRO89_XS01G0299100</name>
</gene>
<dbReference type="InterPro" id="IPR036291">
    <property type="entry name" value="NAD(P)-bd_dom_sf"/>
</dbReference>
<evidence type="ECO:0000313" key="5">
    <source>
        <dbReference type="Proteomes" id="UP000827721"/>
    </source>
</evidence>
<keyword evidence="1" id="KW-0521">NADP</keyword>
<keyword evidence="2" id="KW-0560">Oxidoreductase</keyword>
<dbReference type="SUPFAM" id="SSF51735">
    <property type="entry name" value="NAD(P)-binding Rossmann-fold domains"/>
    <property type="match status" value="1"/>
</dbReference>
<protein>
    <recommendedName>
        <fullName evidence="3">NAD-dependent epimerase/dehydratase domain-containing protein</fullName>
    </recommendedName>
</protein>
<dbReference type="PANTHER" id="PTHR10366:SF689">
    <property type="entry name" value="PROTEIN BRI1-5 ENHANCED 1"/>
    <property type="match status" value="1"/>
</dbReference>
<dbReference type="Pfam" id="PF01370">
    <property type="entry name" value="Epimerase"/>
    <property type="match status" value="1"/>
</dbReference>
<accession>A0ABQ8IM94</accession>
<reference evidence="4 5" key="1">
    <citation type="submission" date="2021-02" db="EMBL/GenBank/DDBJ databases">
        <title>Plant Genome Project.</title>
        <authorList>
            <person name="Zhang R.-G."/>
        </authorList>
    </citation>
    <scope>NUCLEOTIDE SEQUENCE [LARGE SCALE GENOMIC DNA]</scope>
    <source>
        <tissue evidence="4">Leaves</tissue>
    </source>
</reference>
<organism evidence="4 5">
    <name type="scientific">Xanthoceras sorbifolium</name>
    <dbReference type="NCBI Taxonomy" id="99658"/>
    <lineage>
        <taxon>Eukaryota</taxon>
        <taxon>Viridiplantae</taxon>
        <taxon>Streptophyta</taxon>
        <taxon>Embryophyta</taxon>
        <taxon>Tracheophyta</taxon>
        <taxon>Spermatophyta</taxon>
        <taxon>Magnoliopsida</taxon>
        <taxon>eudicotyledons</taxon>
        <taxon>Gunneridae</taxon>
        <taxon>Pentapetalae</taxon>
        <taxon>rosids</taxon>
        <taxon>malvids</taxon>
        <taxon>Sapindales</taxon>
        <taxon>Sapindaceae</taxon>
        <taxon>Xanthoceroideae</taxon>
        <taxon>Xanthoceras</taxon>
    </lineage>
</organism>
<dbReference type="InterPro" id="IPR001509">
    <property type="entry name" value="Epimerase_deHydtase"/>
</dbReference>
<evidence type="ECO:0000313" key="4">
    <source>
        <dbReference type="EMBL" id="KAH7577785.1"/>
    </source>
</evidence>
<feature type="domain" description="NAD-dependent epimerase/dehydratase" evidence="3">
    <location>
        <begin position="8"/>
        <end position="249"/>
    </location>
</feature>